<name>A0A0J6GM98_PSETA</name>
<keyword evidence="4" id="KW-1185">Reference proteome</keyword>
<dbReference type="EMBL" id="FNRS01000001">
    <property type="protein sequence ID" value="SED09865.1"/>
    <property type="molecule type" value="Genomic_DNA"/>
</dbReference>
<evidence type="ECO:0000313" key="3">
    <source>
        <dbReference type="Proteomes" id="UP000036395"/>
    </source>
</evidence>
<evidence type="ECO:0000313" key="4">
    <source>
        <dbReference type="Proteomes" id="UP000183155"/>
    </source>
</evidence>
<reference evidence="2 4" key="2">
    <citation type="submission" date="2016-10" db="EMBL/GenBank/DDBJ databases">
        <authorList>
            <person name="Varghese N."/>
            <person name="Submissions S."/>
        </authorList>
    </citation>
    <scope>NUCLEOTIDE SEQUENCE [LARGE SCALE GENOMIC DNA]</scope>
    <source>
        <strain evidence="2 4">BS3652</strain>
    </source>
</reference>
<dbReference type="STRING" id="47884.SAMN04490203_3810"/>
<dbReference type="OrthoDB" id="8900369at2"/>
<sequence length="131" mass="15174">MSSVLHEDPYLESWRWMSRQIRCAMVPDEPRLIAHYLAEGGYLACYTATSPWTIAVTSFRLLLDTATDIALPWQWRNACLDHAWRPLRDIETQALCGCRLKRWQSFAWQLATCELDPSICLTEPVQGFPDE</sequence>
<reference evidence="1 3" key="1">
    <citation type="submission" date="2015-02" db="EMBL/GenBank/DDBJ databases">
        <title>Pseudomonas helleri sp. nov. and Pseudomonas weihenstephanensis sp. nov., isolated from raw cows milk.</title>
        <authorList>
            <person name="von Neubeck M."/>
            <person name="Huptas C."/>
            <person name="Wenning M."/>
            <person name="Scherer S."/>
        </authorList>
    </citation>
    <scope>NUCLEOTIDE SEQUENCE [LARGE SCALE GENOMIC DNA]</scope>
    <source>
        <strain evidence="1 3">DSM 21104</strain>
    </source>
</reference>
<dbReference type="Proteomes" id="UP000183155">
    <property type="component" value="Unassembled WGS sequence"/>
</dbReference>
<gene>
    <name evidence="2" type="ORF">SAMN04490203_3810</name>
    <name evidence="1" type="ORF">TU78_04240</name>
</gene>
<proteinExistence type="predicted"/>
<accession>A0A0J6GM98</accession>
<evidence type="ECO:0000313" key="1">
    <source>
        <dbReference type="EMBL" id="KMM85836.1"/>
    </source>
</evidence>
<protein>
    <submittedName>
        <fullName evidence="1">FagA protein</fullName>
    </submittedName>
</protein>
<evidence type="ECO:0000313" key="2">
    <source>
        <dbReference type="EMBL" id="SED09865.1"/>
    </source>
</evidence>
<organism evidence="1 3">
    <name type="scientific">Pseudomonas taetrolens</name>
    <dbReference type="NCBI Taxonomy" id="47884"/>
    <lineage>
        <taxon>Bacteria</taxon>
        <taxon>Pseudomonadati</taxon>
        <taxon>Pseudomonadota</taxon>
        <taxon>Gammaproteobacteria</taxon>
        <taxon>Pseudomonadales</taxon>
        <taxon>Pseudomonadaceae</taxon>
        <taxon>Pseudomonas</taxon>
    </lineage>
</organism>
<comment type="caution">
    <text evidence="1">The sequence shown here is derived from an EMBL/GenBank/DDBJ whole genome shotgun (WGS) entry which is preliminary data.</text>
</comment>
<dbReference type="PATRIC" id="fig|47884.3.peg.1246"/>
<dbReference type="RefSeq" id="WP_048378558.1">
    <property type="nucleotide sequence ID" value="NZ_FNRS01000001.1"/>
</dbReference>
<dbReference type="Proteomes" id="UP000036395">
    <property type="component" value="Unassembled WGS sequence"/>
</dbReference>
<dbReference type="AlphaFoldDB" id="A0A0J6GM98"/>
<dbReference type="EMBL" id="JYLA01000002">
    <property type="protein sequence ID" value="KMM85836.1"/>
    <property type="molecule type" value="Genomic_DNA"/>
</dbReference>